<evidence type="ECO:0000259" key="2">
    <source>
        <dbReference type="Pfam" id="PF13485"/>
    </source>
</evidence>
<sequence>MRYISIIIFCLLALNGCTTFSTVLAMTKSTDGFQSLKQDSRIKYEDGSIKYAEEIAPYLEAAVQTIENKQGAFEKPVVIYVTKSIDSFSSYCASKYPSSCVIGDRLFASPKLLKQKNRIPGILTHELSHLQHTQDIGRWNYQTKLPVWFKEGLAVYVSNGGGAEKVTEQEAAEAIYQGKTIKPNGSGALIFRKTASSFGLKTHMFYRQSEMYVRWLHDMSPSKFRKLFTALEQGKTLDEALSSVYGFTVHQGWSQFTGEIKHNKRVNSDLQKLRSLSVTRFLPVGYALR</sequence>
<dbReference type="KEGG" id="dsf:UWK_01463"/>
<feature type="chain" id="PRO_5004016213" description="Peptidase MA-like domain-containing protein" evidence="1">
    <location>
        <begin position="26"/>
        <end position="289"/>
    </location>
</feature>
<organism evidence="3 4">
    <name type="scientific">Desulfocapsa sulfexigens (strain DSM 10523 / SB164P1)</name>
    <dbReference type="NCBI Taxonomy" id="1167006"/>
    <lineage>
        <taxon>Bacteria</taxon>
        <taxon>Pseudomonadati</taxon>
        <taxon>Thermodesulfobacteriota</taxon>
        <taxon>Desulfobulbia</taxon>
        <taxon>Desulfobulbales</taxon>
        <taxon>Desulfocapsaceae</taxon>
        <taxon>Desulfocapsa</taxon>
    </lineage>
</organism>
<dbReference type="Proteomes" id="UP000011721">
    <property type="component" value="Chromosome"/>
</dbReference>
<evidence type="ECO:0000256" key="1">
    <source>
        <dbReference type="SAM" id="SignalP"/>
    </source>
</evidence>
<keyword evidence="4" id="KW-1185">Reference proteome</keyword>
<dbReference type="AlphaFoldDB" id="M1P3J0"/>
<dbReference type="InterPro" id="IPR039568">
    <property type="entry name" value="Peptidase_MA-like_dom"/>
</dbReference>
<evidence type="ECO:0000313" key="3">
    <source>
        <dbReference type="EMBL" id="AGF78023.1"/>
    </source>
</evidence>
<dbReference type="Gene3D" id="1.10.390.20">
    <property type="match status" value="1"/>
</dbReference>
<protein>
    <recommendedName>
        <fullName evidence="2">Peptidase MA-like domain-containing protein</fullName>
    </recommendedName>
</protein>
<proteinExistence type="predicted"/>
<dbReference type="EMBL" id="CP003985">
    <property type="protein sequence ID" value="AGF78023.1"/>
    <property type="molecule type" value="Genomic_DNA"/>
</dbReference>
<dbReference type="Pfam" id="PF13485">
    <property type="entry name" value="Peptidase_MA_2"/>
    <property type="match status" value="1"/>
</dbReference>
<accession>M1P3J0</accession>
<dbReference type="HOGENOM" id="CLU_986129_0_0_7"/>
<keyword evidence="1" id="KW-0732">Signal</keyword>
<feature type="signal peptide" evidence="1">
    <location>
        <begin position="1"/>
        <end position="25"/>
    </location>
</feature>
<evidence type="ECO:0000313" key="4">
    <source>
        <dbReference type="Proteomes" id="UP000011721"/>
    </source>
</evidence>
<dbReference type="STRING" id="1167006.UWK_01463"/>
<name>M1P3J0_DESSD</name>
<feature type="domain" description="Peptidase MA-like" evidence="2">
    <location>
        <begin position="123"/>
        <end position="250"/>
    </location>
</feature>
<dbReference type="eggNOG" id="COG0501">
    <property type="taxonomic scope" value="Bacteria"/>
</dbReference>
<reference evidence="4" key="1">
    <citation type="journal article" date="2013" name="Stand. Genomic Sci.">
        <title>Complete genome sequence of Desulfocapsa sulfexigens, a marine deltaproteobacterium specialized in disproportionating inorganic sulfur compounds.</title>
        <authorList>
            <person name="Finster K.W."/>
            <person name="Kjeldsen K.U."/>
            <person name="Kube M."/>
            <person name="Reinhardt R."/>
            <person name="Mussmann M."/>
            <person name="Amann R."/>
            <person name="Schreiber L."/>
        </authorList>
    </citation>
    <scope>NUCLEOTIDE SEQUENCE [LARGE SCALE GENOMIC DNA]</scope>
    <source>
        <strain evidence="4">DSM 10523 / SB164P1</strain>
    </source>
</reference>
<gene>
    <name evidence="3" type="ordered locus">UWK_01463</name>
</gene>